<reference evidence="5" key="1">
    <citation type="submission" date="2018-05" db="EMBL/GenBank/DDBJ databases">
        <authorList>
            <person name="Lanie J.A."/>
            <person name="Ng W.-L."/>
            <person name="Kazmierczak K.M."/>
            <person name="Andrzejewski T.M."/>
            <person name="Davidsen T.M."/>
            <person name="Wayne K.J."/>
            <person name="Tettelin H."/>
            <person name="Glass J.I."/>
            <person name="Rusch D."/>
            <person name="Podicherti R."/>
            <person name="Tsui H.-C.T."/>
            <person name="Winkler M.E."/>
        </authorList>
    </citation>
    <scope>NUCLEOTIDE SEQUENCE</scope>
</reference>
<evidence type="ECO:0000256" key="3">
    <source>
        <dbReference type="ARBA" id="ARBA00023052"/>
    </source>
</evidence>
<evidence type="ECO:0000256" key="2">
    <source>
        <dbReference type="ARBA" id="ARBA00023002"/>
    </source>
</evidence>
<evidence type="ECO:0000313" key="5">
    <source>
        <dbReference type="EMBL" id="SVB87230.1"/>
    </source>
</evidence>
<sequence length="212" mass="23288">MIEKEKIIWIYNKLFSIRYFEEKIKQIAQDKSVPGYLHTYIGSEGIAVGVMAALNHDDWITSTYRNHGHAIAKNVSLKEITAEIYGRKNGICKGRGGSMHISDFDKGMLGSFGIVAAGPPVALGAALQEKLNKGKKMTASFFGDGAIHNGAFHEAAGLAKLWNVPILFVCENNGYAEATATEWHLNTDNLRDITKAYNMHSVHGDGMNVFDV</sequence>
<dbReference type="PANTHER" id="PTHR11516:SF60">
    <property type="entry name" value="PYRUVATE DEHYDROGENASE E1 COMPONENT SUBUNIT ALPHA"/>
    <property type="match status" value="1"/>
</dbReference>
<accession>A0A382HIV0</accession>
<keyword evidence="3" id="KW-0786">Thiamine pyrophosphate</keyword>
<dbReference type="InterPro" id="IPR050642">
    <property type="entry name" value="PDH_E1_Alpha_Subunit"/>
</dbReference>
<dbReference type="SUPFAM" id="SSF52518">
    <property type="entry name" value="Thiamin diphosphate-binding fold (THDP-binding)"/>
    <property type="match status" value="1"/>
</dbReference>
<dbReference type="EMBL" id="UINC01061541">
    <property type="protein sequence ID" value="SVB87230.1"/>
    <property type="molecule type" value="Genomic_DNA"/>
</dbReference>
<protein>
    <recommendedName>
        <fullName evidence="4">Dehydrogenase E1 component domain-containing protein</fullName>
    </recommendedName>
</protein>
<feature type="non-terminal residue" evidence="5">
    <location>
        <position position="212"/>
    </location>
</feature>
<evidence type="ECO:0000256" key="1">
    <source>
        <dbReference type="ARBA" id="ARBA00001964"/>
    </source>
</evidence>
<feature type="domain" description="Dehydrogenase E1 component" evidence="4">
    <location>
        <begin position="16"/>
        <end position="212"/>
    </location>
</feature>
<dbReference type="PANTHER" id="PTHR11516">
    <property type="entry name" value="PYRUVATE DEHYDROGENASE E1 COMPONENT, ALPHA SUBUNIT BACTERIAL AND ORGANELLAR"/>
    <property type="match status" value="1"/>
</dbReference>
<comment type="cofactor">
    <cofactor evidence="1">
        <name>thiamine diphosphate</name>
        <dbReference type="ChEBI" id="CHEBI:58937"/>
    </cofactor>
</comment>
<dbReference type="Gene3D" id="3.40.50.970">
    <property type="match status" value="1"/>
</dbReference>
<dbReference type="AlphaFoldDB" id="A0A382HIV0"/>
<keyword evidence="2" id="KW-0560">Oxidoreductase</keyword>
<proteinExistence type="predicted"/>
<dbReference type="GO" id="GO:0006086">
    <property type="term" value="P:pyruvate decarboxylation to acetyl-CoA"/>
    <property type="evidence" value="ECO:0007669"/>
    <property type="project" value="TreeGrafter"/>
</dbReference>
<dbReference type="CDD" id="cd02000">
    <property type="entry name" value="TPP_E1_PDC_ADC_BCADC"/>
    <property type="match status" value="1"/>
</dbReference>
<name>A0A382HIV0_9ZZZZ</name>
<dbReference type="Pfam" id="PF00676">
    <property type="entry name" value="E1_dh"/>
    <property type="match status" value="1"/>
</dbReference>
<dbReference type="GO" id="GO:0004739">
    <property type="term" value="F:pyruvate dehydrogenase (acetyl-transferring) activity"/>
    <property type="evidence" value="ECO:0007669"/>
    <property type="project" value="TreeGrafter"/>
</dbReference>
<dbReference type="InterPro" id="IPR029061">
    <property type="entry name" value="THDP-binding"/>
</dbReference>
<dbReference type="InterPro" id="IPR001017">
    <property type="entry name" value="DH_E1"/>
</dbReference>
<gene>
    <name evidence="5" type="ORF">METZ01_LOCUS240084</name>
</gene>
<organism evidence="5">
    <name type="scientific">marine metagenome</name>
    <dbReference type="NCBI Taxonomy" id="408172"/>
    <lineage>
        <taxon>unclassified sequences</taxon>
        <taxon>metagenomes</taxon>
        <taxon>ecological metagenomes</taxon>
    </lineage>
</organism>
<evidence type="ECO:0000259" key="4">
    <source>
        <dbReference type="Pfam" id="PF00676"/>
    </source>
</evidence>